<keyword evidence="10" id="KW-0408">Iron</keyword>
<gene>
    <name evidence="15" type="ORF">FEM41_09680</name>
</gene>
<evidence type="ECO:0000256" key="4">
    <source>
        <dbReference type="ARBA" id="ARBA00022475"/>
    </source>
</evidence>
<evidence type="ECO:0000256" key="9">
    <source>
        <dbReference type="ARBA" id="ARBA00022989"/>
    </source>
</evidence>
<evidence type="ECO:0000313" key="15">
    <source>
        <dbReference type="EMBL" id="QCT19901.1"/>
    </source>
</evidence>
<evidence type="ECO:0000256" key="11">
    <source>
        <dbReference type="ARBA" id="ARBA00023136"/>
    </source>
</evidence>
<dbReference type="AlphaFoldDB" id="A0A4P8YH01"/>
<feature type="transmembrane region" description="Helical" evidence="13">
    <location>
        <begin position="87"/>
        <end position="110"/>
    </location>
</feature>
<dbReference type="GO" id="GO:0046872">
    <property type="term" value="F:metal ion binding"/>
    <property type="evidence" value="ECO:0007669"/>
    <property type="project" value="UniProtKB-KW"/>
</dbReference>
<evidence type="ECO:0000256" key="6">
    <source>
        <dbReference type="ARBA" id="ARBA00022692"/>
    </source>
</evidence>
<evidence type="ECO:0000256" key="1">
    <source>
        <dbReference type="ARBA" id="ARBA00001970"/>
    </source>
</evidence>
<feature type="transmembrane region" description="Helical" evidence="13">
    <location>
        <begin position="15"/>
        <end position="37"/>
    </location>
</feature>
<name>A0A4P8YH01_9ENTR</name>
<keyword evidence="8" id="KW-0249">Electron transport</keyword>
<dbReference type="KEGG" id="izh:FEM41_09680"/>
<feature type="domain" description="Cytochrome b561 bacterial/Ni-hydrogenase" evidence="14">
    <location>
        <begin position="8"/>
        <end position="172"/>
    </location>
</feature>
<evidence type="ECO:0000256" key="5">
    <source>
        <dbReference type="ARBA" id="ARBA00022617"/>
    </source>
</evidence>
<dbReference type="PANTHER" id="PTHR30529">
    <property type="entry name" value="CYTOCHROME B561"/>
    <property type="match status" value="1"/>
</dbReference>
<accession>A0A4P8YH01</accession>
<dbReference type="InterPro" id="IPR011577">
    <property type="entry name" value="Cyt_b561_bac/Ni-Hgenase"/>
</dbReference>
<evidence type="ECO:0000256" key="10">
    <source>
        <dbReference type="ARBA" id="ARBA00023004"/>
    </source>
</evidence>
<evidence type="ECO:0000256" key="12">
    <source>
        <dbReference type="ARBA" id="ARBA00037975"/>
    </source>
</evidence>
<evidence type="ECO:0000313" key="16">
    <source>
        <dbReference type="Proteomes" id="UP000302163"/>
    </source>
</evidence>
<proteinExistence type="inferred from homology"/>
<keyword evidence="7" id="KW-0479">Metal-binding</keyword>
<protein>
    <submittedName>
        <fullName evidence="15">Cytochrome B</fullName>
    </submittedName>
</protein>
<evidence type="ECO:0000259" key="14">
    <source>
        <dbReference type="Pfam" id="PF01292"/>
    </source>
</evidence>
<dbReference type="InterPro" id="IPR016174">
    <property type="entry name" value="Di-haem_cyt_TM"/>
</dbReference>
<dbReference type="GO" id="GO:0022904">
    <property type="term" value="P:respiratory electron transport chain"/>
    <property type="evidence" value="ECO:0007669"/>
    <property type="project" value="InterPro"/>
</dbReference>
<dbReference type="GO" id="GO:0005886">
    <property type="term" value="C:plasma membrane"/>
    <property type="evidence" value="ECO:0007669"/>
    <property type="project" value="UniProtKB-SubCell"/>
</dbReference>
<keyword evidence="4" id="KW-1003">Cell membrane</keyword>
<dbReference type="GO" id="GO:0009055">
    <property type="term" value="F:electron transfer activity"/>
    <property type="evidence" value="ECO:0007669"/>
    <property type="project" value="InterPro"/>
</dbReference>
<evidence type="ECO:0000256" key="7">
    <source>
        <dbReference type="ARBA" id="ARBA00022723"/>
    </source>
</evidence>
<comment type="cofactor">
    <cofactor evidence="1">
        <name>heme b</name>
        <dbReference type="ChEBI" id="CHEBI:60344"/>
    </cofactor>
</comment>
<sequence>MTSAVSCRYDFLSRLLHWGVAAIIIYVTIMGYILHSLDGSRWFDFFSELNMSLATIATPVMVIRFVWRFFRPAVGWPSYISTRKKQLVTFIHEIFYLTIFIVLISGFLMLEKGYHLFWLIPVPQPLSSPEVNQFFFKVHRISCMALGVLLVIHIAAVANYLRQGKKEILNKMR</sequence>
<dbReference type="EMBL" id="CP040428">
    <property type="protein sequence ID" value="QCT19901.1"/>
    <property type="molecule type" value="Genomic_DNA"/>
</dbReference>
<feature type="transmembrane region" description="Helical" evidence="13">
    <location>
        <begin position="49"/>
        <end position="67"/>
    </location>
</feature>
<organism evidence="15 16">
    <name type="scientific">Jejubacter calystegiae</name>
    <dbReference type="NCBI Taxonomy" id="2579935"/>
    <lineage>
        <taxon>Bacteria</taxon>
        <taxon>Pseudomonadati</taxon>
        <taxon>Pseudomonadota</taxon>
        <taxon>Gammaproteobacteria</taxon>
        <taxon>Enterobacterales</taxon>
        <taxon>Enterobacteriaceae</taxon>
        <taxon>Jejubacter</taxon>
    </lineage>
</organism>
<dbReference type="Pfam" id="PF01292">
    <property type="entry name" value="Ni_hydr_CYTB"/>
    <property type="match status" value="1"/>
</dbReference>
<dbReference type="PANTHER" id="PTHR30529:SF1">
    <property type="entry name" value="CYTOCHROME B561 HOMOLOG 2"/>
    <property type="match status" value="1"/>
</dbReference>
<evidence type="ECO:0000256" key="3">
    <source>
        <dbReference type="ARBA" id="ARBA00022448"/>
    </source>
</evidence>
<evidence type="ECO:0000256" key="2">
    <source>
        <dbReference type="ARBA" id="ARBA00004651"/>
    </source>
</evidence>
<comment type="similarity">
    <text evidence="12">Belongs to the cytochrome b561 family.</text>
</comment>
<dbReference type="RefSeq" id="WP_138095778.1">
    <property type="nucleotide sequence ID" value="NZ_CP040428.1"/>
</dbReference>
<keyword evidence="3" id="KW-0813">Transport</keyword>
<dbReference type="SUPFAM" id="SSF81342">
    <property type="entry name" value="Transmembrane di-heme cytochromes"/>
    <property type="match status" value="1"/>
</dbReference>
<keyword evidence="5" id="KW-0349">Heme</keyword>
<dbReference type="OrthoDB" id="1247465at2"/>
<dbReference type="InterPro" id="IPR052168">
    <property type="entry name" value="Cytochrome_b561_oxidase"/>
</dbReference>
<feature type="transmembrane region" description="Helical" evidence="13">
    <location>
        <begin position="138"/>
        <end position="161"/>
    </location>
</feature>
<keyword evidence="9 13" id="KW-1133">Transmembrane helix</keyword>
<evidence type="ECO:0000256" key="13">
    <source>
        <dbReference type="SAM" id="Phobius"/>
    </source>
</evidence>
<keyword evidence="11 13" id="KW-0472">Membrane</keyword>
<keyword evidence="16" id="KW-1185">Reference proteome</keyword>
<evidence type="ECO:0000256" key="8">
    <source>
        <dbReference type="ARBA" id="ARBA00022982"/>
    </source>
</evidence>
<dbReference type="Proteomes" id="UP000302163">
    <property type="component" value="Chromosome"/>
</dbReference>
<keyword evidence="6 13" id="KW-0812">Transmembrane</keyword>
<dbReference type="GO" id="GO:0020037">
    <property type="term" value="F:heme binding"/>
    <property type="evidence" value="ECO:0007669"/>
    <property type="project" value="TreeGrafter"/>
</dbReference>
<comment type="subcellular location">
    <subcellularLocation>
        <location evidence="2">Cell membrane</location>
        <topology evidence="2">Multi-pass membrane protein</topology>
    </subcellularLocation>
</comment>
<reference evidence="15 16" key="1">
    <citation type="submission" date="2019-05" db="EMBL/GenBank/DDBJ databases">
        <title>Complete genome sequence of Izhakiella calystegiae KSNA2, an endophyte isolated from beach morning glory (Calystegia soldanella).</title>
        <authorList>
            <person name="Jiang L."/>
            <person name="Jeong J.C."/>
            <person name="Kim C.Y."/>
            <person name="Kim D.H."/>
            <person name="Kim S.W."/>
            <person name="Lee j."/>
        </authorList>
    </citation>
    <scope>NUCLEOTIDE SEQUENCE [LARGE SCALE GENOMIC DNA]</scope>
    <source>
        <strain evidence="15 16">KSNA2</strain>
    </source>
</reference>